<evidence type="ECO:0000256" key="1">
    <source>
        <dbReference type="SAM" id="Phobius"/>
    </source>
</evidence>
<name>A0A2G5B1X5_COERN</name>
<dbReference type="AlphaFoldDB" id="A0A2G5B1X5"/>
<organism evidence="2 3">
    <name type="scientific">Coemansia reversa (strain ATCC 12441 / NRRL 1564)</name>
    <dbReference type="NCBI Taxonomy" id="763665"/>
    <lineage>
        <taxon>Eukaryota</taxon>
        <taxon>Fungi</taxon>
        <taxon>Fungi incertae sedis</taxon>
        <taxon>Zoopagomycota</taxon>
        <taxon>Kickxellomycotina</taxon>
        <taxon>Kickxellomycetes</taxon>
        <taxon>Kickxellales</taxon>
        <taxon>Kickxellaceae</taxon>
        <taxon>Coemansia</taxon>
    </lineage>
</organism>
<gene>
    <name evidence="2" type="ORF">COEREDRAFT_83775</name>
</gene>
<reference evidence="2 3" key="1">
    <citation type="journal article" date="2015" name="Genome Biol. Evol.">
        <title>Phylogenomic analyses indicate that early fungi evolved digesting cell walls of algal ancestors of land plants.</title>
        <authorList>
            <person name="Chang Y."/>
            <person name="Wang S."/>
            <person name="Sekimoto S."/>
            <person name="Aerts A.L."/>
            <person name="Choi C."/>
            <person name="Clum A."/>
            <person name="LaButti K.M."/>
            <person name="Lindquist E.A."/>
            <person name="Yee Ngan C."/>
            <person name="Ohm R.A."/>
            <person name="Salamov A.A."/>
            <person name="Grigoriev I.V."/>
            <person name="Spatafora J.W."/>
            <person name="Berbee M.L."/>
        </authorList>
    </citation>
    <scope>NUCLEOTIDE SEQUENCE [LARGE SCALE GENOMIC DNA]</scope>
    <source>
        <strain evidence="2 3">NRRL 1564</strain>
    </source>
</reference>
<protein>
    <submittedName>
        <fullName evidence="2">Uncharacterized protein</fullName>
    </submittedName>
</protein>
<feature type="transmembrane region" description="Helical" evidence="1">
    <location>
        <begin position="247"/>
        <end position="275"/>
    </location>
</feature>
<dbReference type="OrthoDB" id="5594530at2759"/>
<sequence length="284" mass="31861">MARRSNILISKVCKDVAMRNGESSYDERCDYPSSPNSSNLEYVSIAAEPRTKQNPYIFTLGNSKTLVDRNKYNVDSDYNYPTSTPSLAPSAHPDNPTQAEEVLENARNVLYTENGWNNDDKPITTKAPVGKKLRIFIIIMRILHTIVSALVIGCFIGIEVYMLLEQFHIAAIPLSVCRLILASALIVLVLCDWAFPKSVHRYFPMYNHQHSLKALGLSQMSIAFFAFSDPTIIAISDIRHKNRFAEFLFPIAIGFSSLLMLLGIIYFIVGAIGGVKLRQQILVK</sequence>
<feature type="transmembrane region" description="Helical" evidence="1">
    <location>
        <begin position="215"/>
        <end position="235"/>
    </location>
</feature>
<keyword evidence="1" id="KW-0812">Transmembrane</keyword>
<feature type="transmembrane region" description="Helical" evidence="1">
    <location>
        <begin position="170"/>
        <end position="195"/>
    </location>
</feature>
<evidence type="ECO:0000313" key="3">
    <source>
        <dbReference type="Proteomes" id="UP000242474"/>
    </source>
</evidence>
<feature type="transmembrane region" description="Helical" evidence="1">
    <location>
        <begin position="142"/>
        <end position="164"/>
    </location>
</feature>
<evidence type="ECO:0000313" key="2">
    <source>
        <dbReference type="EMBL" id="PIA13018.1"/>
    </source>
</evidence>
<keyword evidence="1" id="KW-1133">Transmembrane helix</keyword>
<accession>A0A2G5B1X5</accession>
<keyword evidence="3" id="KW-1185">Reference proteome</keyword>
<proteinExistence type="predicted"/>
<keyword evidence="1" id="KW-0472">Membrane</keyword>
<dbReference type="Proteomes" id="UP000242474">
    <property type="component" value="Unassembled WGS sequence"/>
</dbReference>
<dbReference type="EMBL" id="KZ303551">
    <property type="protein sequence ID" value="PIA13018.1"/>
    <property type="molecule type" value="Genomic_DNA"/>
</dbReference>